<accession>A0A964FGZ0</accession>
<evidence type="ECO:0000313" key="4">
    <source>
        <dbReference type="Proteomes" id="UP000729733"/>
    </source>
</evidence>
<dbReference type="Pfam" id="PF00534">
    <property type="entry name" value="Glycos_transf_1"/>
    <property type="match status" value="1"/>
</dbReference>
<organism evidence="3 4">
    <name type="scientific">Waterburya agarophytonicola KI4</name>
    <dbReference type="NCBI Taxonomy" id="2874699"/>
    <lineage>
        <taxon>Bacteria</taxon>
        <taxon>Bacillati</taxon>
        <taxon>Cyanobacteriota</taxon>
        <taxon>Cyanophyceae</taxon>
        <taxon>Pleurocapsales</taxon>
        <taxon>Hyellaceae</taxon>
        <taxon>Waterburya</taxon>
        <taxon>Waterburya agarophytonicola</taxon>
    </lineage>
</organism>
<keyword evidence="4" id="KW-1185">Reference proteome</keyword>
<dbReference type="Proteomes" id="UP000729733">
    <property type="component" value="Unassembled WGS sequence"/>
</dbReference>
<reference evidence="3" key="1">
    <citation type="journal article" date="2021" name="Antonie Van Leeuwenhoek">
        <title>Draft genome and description of Waterburya agarophytonicola gen. nov. sp. nov. (Pleurocapsales, Cyanobacteria): a seaweed symbiont.</title>
        <authorList>
            <person name="Bonthond G."/>
            <person name="Shalygin S."/>
            <person name="Bayer T."/>
            <person name="Weinberger F."/>
        </authorList>
    </citation>
    <scope>NUCLEOTIDE SEQUENCE</scope>
    <source>
        <strain evidence="3">KI4</strain>
    </source>
</reference>
<evidence type="ECO:0000313" key="3">
    <source>
        <dbReference type="EMBL" id="MCC0177104.1"/>
    </source>
</evidence>
<gene>
    <name evidence="3" type="ORF">I4641_08960</name>
</gene>
<dbReference type="Pfam" id="PF13439">
    <property type="entry name" value="Glyco_transf_4"/>
    <property type="match status" value="1"/>
</dbReference>
<dbReference type="InterPro" id="IPR050194">
    <property type="entry name" value="Glycosyltransferase_grp1"/>
</dbReference>
<evidence type="ECO:0000259" key="2">
    <source>
        <dbReference type="Pfam" id="PF13439"/>
    </source>
</evidence>
<dbReference type="PANTHER" id="PTHR45947">
    <property type="entry name" value="SULFOQUINOVOSYL TRANSFERASE SQD2"/>
    <property type="match status" value="1"/>
</dbReference>
<dbReference type="PANTHER" id="PTHR45947:SF3">
    <property type="entry name" value="SULFOQUINOVOSYL TRANSFERASE SQD2"/>
    <property type="match status" value="1"/>
</dbReference>
<dbReference type="AlphaFoldDB" id="A0A964FGZ0"/>
<protein>
    <submittedName>
        <fullName evidence="3">Glycosyltransferase</fullName>
    </submittedName>
</protein>
<comment type="caution">
    <text evidence="3">The sequence shown here is derived from an EMBL/GenBank/DDBJ whole genome shotgun (WGS) entry which is preliminary data.</text>
</comment>
<dbReference type="InterPro" id="IPR001296">
    <property type="entry name" value="Glyco_trans_1"/>
</dbReference>
<evidence type="ECO:0000259" key="1">
    <source>
        <dbReference type="Pfam" id="PF00534"/>
    </source>
</evidence>
<sequence>MKIAIIASCFLPIIDGVTVSGLQRLRVLSQWGHEVRLFCPDYSRLEKSYPNWRDFTGKILPGVKIINLASDSFVGLDYEPNVNRCSYQTVIKELKEFQPDIIHVDEPERLYVGFCRLAGVNYAKQVGIPCVCFFRTNFLDYLGDYFPLPSPIFAAIKYLLRKLIVWVYNSYDLTLVSSKITHAKIKELGINNTRYSNLISFDAANFQKCLIKPNFWQSNYGISQIDKLVKIVFLGRLYPDKGWDFTLSAMTSLSQQIDLTKVAIIVAGDGPMRSQIAVKLNKLAPHVHFMGRVSPGNVPALLTNCDLHVTTSEKETRGLTILEAFAAGIPVLAPNSGGVVENIQNGRNSYLYTPGDRSDFINKLKILVENADLRQRMGQQAKLSVKEYSWENSIRNLVNIWQEAIDRPLMNLNPTMGYLNNEQ</sequence>
<dbReference type="Gene3D" id="3.40.50.2000">
    <property type="entry name" value="Glycogen Phosphorylase B"/>
    <property type="match status" value="2"/>
</dbReference>
<name>A0A964FGZ0_9CYAN</name>
<feature type="domain" description="Glycosyl transferase family 1" evidence="1">
    <location>
        <begin position="227"/>
        <end position="382"/>
    </location>
</feature>
<proteinExistence type="predicted"/>
<dbReference type="InterPro" id="IPR028098">
    <property type="entry name" value="Glyco_trans_4-like_N"/>
</dbReference>
<dbReference type="RefSeq" id="WP_229640142.1">
    <property type="nucleotide sequence ID" value="NZ_JADWDC010000016.1"/>
</dbReference>
<dbReference type="EMBL" id="JADWDC010000016">
    <property type="protein sequence ID" value="MCC0177104.1"/>
    <property type="molecule type" value="Genomic_DNA"/>
</dbReference>
<dbReference type="SUPFAM" id="SSF53756">
    <property type="entry name" value="UDP-Glycosyltransferase/glycogen phosphorylase"/>
    <property type="match status" value="1"/>
</dbReference>
<feature type="domain" description="Glycosyltransferase subfamily 4-like N-terminal" evidence="2">
    <location>
        <begin position="15"/>
        <end position="194"/>
    </location>
</feature>
<dbReference type="GO" id="GO:0016757">
    <property type="term" value="F:glycosyltransferase activity"/>
    <property type="evidence" value="ECO:0007669"/>
    <property type="project" value="InterPro"/>
</dbReference>